<protein>
    <recommendedName>
        <fullName evidence="3">AB hydrolase-1 domain-containing protein</fullName>
    </recommendedName>
</protein>
<comment type="caution">
    <text evidence="1">The sequence shown here is derived from an EMBL/GenBank/DDBJ whole genome shotgun (WGS) entry which is preliminary data.</text>
</comment>
<sequence length="458" mass="50758">MHDDYQLQCTGGGGSTTFYFVHTQYTVEDDYVVIIVLPRIQNKEMQFLKEFKERVDIKRSIAKLILSNFISPLFNPPLFNIFYLIPCVHIRSTIMTDPLKSLNDPDRPIPAAISQKVYAIAGIAVTVFGLEELRKEASEVACLWLLHPRLATQERMTGIANSALIDWNTRNQDTPSAKGLIAVSFDQRNHGTRTVDPLANESWKKGNPRHAQDMFSIFQGTARDTSVLMDYLPSYTFPSGEHKITENLVLGVSLGGHAAWSCLLHEPRVSAGVVIIGCPDYINLMADRARLSKLVSWTKSDPPGAEVLGSEALPTSFLETVNRYDPAGMMLKHLDCGPSTGPLREGPLPQPSESEQQVLRPILTHALAGKRILNLSGGKDKLVPYHRGELFLNWFKQTISSDGWFGDGGVSFEDIIDRMAGHEVTPKMADEAVRFISETLAAGPDKAGRRGSVRESKI</sequence>
<dbReference type="InterPro" id="IPR029058">
    <property type="entry name" value="AB_hydrolase_fold"/>
</dbReference>
<dbReference type="GO" id="GO:0017000">
    <property type="term" value="P:antibiotic biosynthetic process"/>
    <property type="evidence" value="ECO:0007669"/>
    <property type="project" value="UniProtKB-ARBA"/>
</dbReference>
<dbReference type="Proteomes" id="UP000055045">
    <property type="component" value="Unassembled WGS sequence"/>
</dbReference>
<name>A0A101MNN7_PENFR</name>
<dbReference type="SUPFAM" id="SSF53474">
    <property type="entry name" value="alpha/beta-Hydrolases"/>
    <property type="match status" value="1"/>
</dbReference>
<reference evidence="1 2" key="1">
    <citation type="submission" date="2015-10" db="EMBL/GenBank/DDBJ databases">
        <title>Genome sequencing of Penicillium freii.</title>
        <authorList>
            <person name="Nguyen H.D."/>
            <person name="Visagie C.M."/>
            <person name="Seifert K.A."/>
        </authorList>
    </citation>
    <scope>NUCLEOTIDE SEQUENCE [LARGE SCALE GENOMIC DNA]</scope>
    <source>
        <strain evidence="1 2">DAOM 242723</strain>
    </source>
</reference>
<accession>A0A101MNN7</accession>
<dbReference type="STRING" id="48697.A0A101MNN7"/>
<dbReference type="EMBL" id="LLXE01000061">
    <property type="protein sequence ID" value="KUM63885.1"/>
    <property type="molecule type" value="Genomic_DNA"/>
</dbReference>
<dbReference type="AlphaFoldDB" id="A0A101MNN7"/>
<dbReference type="Gene3D" id="3.40.50.1820">
    <property type="entry name" value="alpha/beta hydrolase"/>
    <property type="match status" value="1"/>
</dbReference>
<evidence type="ECO:0000313" key="2">
    <source>
        <dbReference type="Proteomes" id="UP000055045"/>
    </source>
</evidence>
<dbReference type="PANTHER" id="PTHR47381:SF3">
    <property type="entry name" value="ALPHA_BETA-HYDROLASES SUPERFAMILY PROTEIN"/>
    <property type="match status" value="1"/>
</dbReference>
<evidence type="ECO:0008006" key="3">
    <source>
        <dbReference type="Google" id="ProtNLM"/>
    </source>
</evidence>
<proteinExistence type="predicted"/>
<keyword evidence="2" id="KW-1185">Reference proteome</keyword>
<evidence type="ECO:0000313" key="1">
    <source>
        <dbReference type="EMBL" id="KUM63885.1"/>
    </source>
</evidence>
<organism evidence="1 2">
    <name type="scientific">Penicillium freii</name>
    <dbReference type="NCBI Taxonomy" id="48697"/>
    <lineage>
        <taxon>Eukaryota</taxon>
        <taxon>Fungi</taxon>
        <taxon>Dikarya</taxon>
        <taxon>Ascomycota</taxon>
        <taxon>Pezizomycotina</taxon>
        <taxon>Eurotiomycetes</taxon>
        <taxon>Eurotiomycetidae</taxon>
        <taxon>Eurotiales</taxon>
        <taxon>Aspergillaceae</taxon>
        <taxon>Penicillium</taxon>
    </lineage>
</organism>
<dbReference type="PANTHER" id="PTHR47381">
    <property type="entry name" value="ALPHA/BETA-HYDROLASES SUPERFAMILY PROTEIN"/>
    <property type="match status" value="1"/>
</dbReference>
<dbReference type="GO" id="GO:0072330">
    <property type="term" value="P:monocarboxylic acid biosynthetic process"/>
    <property type="evidence" value="ECO:0007669"/>
    <property type="project" value="UniProtKB-ARBA"/>
</dbReference>
<gene>
    <name evidence="1" type="ORF">ACN42_g3175</name>
</gene>